<dbReference type="Proteomes" id="UP000198211">
    <property type="component" value="Unassembled WGS sequence"/>
</dbReference>
<dbReference type="EMBL" id="NBNE01009254">
    <property type="protein sequence ID" value="OWY98598.1"/>
    <property type="molecule type" value="Genomic_DNA"/>
</dbReference>
<keyword evidence="3" id="KW-1185">Reference proteome</keyword>
<evidence type="ECO:0000313" key="2">
    <source>
        <dbReference type="EMBL" id="OWY98598.1"/>
    </source>
</evidence>
<protein>
    <submittedName>
        <fullName evidence="2">Uncharacterized protein</fullName>
    </submittedName>
</protein>
<name>A0A225V0P3_9STRA</name>
<gene>
    <name evidence="2" type="ORF">PHMEG_00030601</name>
</gene>
<reference evidence="3" key="1">
    <citation type="submission" date="2017-03" db="EMBL/GenBank/DDBJ databases">
        <title>Phytopthora megakarya and P. palmivora, two closely related causual agents of cacao black pod achieved similar genome size and gene model numbers by different mechanisms.</title>
        <authorList>
            <person name="Ali S."/>
            <person name="Shao J."/>
            <person name="Larry D.J."/>
            <person name="Kronmiller B."/>
            <person name="Shen D."/>
            <person name="Strem M.D."/>
            <person name="Melnick R.L."/>
            <person name="Guiltinan M.J."/>
            <person name="Tyler B.M."/>
            <person name="Meinhardt L.W."/>
            <person name="Bailey B.A."/>
        </authorList>
    </citation>
    <scope>NUCLEOTIDE SEQUENCE [LARGE SCALE GENOMIC DNA]</scope>
    <source>
        <strain evidence="3">zdho120</strain>
    </source>
</reference>
<evidence type="ECO:0000256" key="1">
    <source>
        <dbReference type="SAM" id="MobiDB-lite"/>
    </source>
</evidence>
<proteinExistence type="predicted"/>
<feature type="region of interest" description="Disordered" evidence="1">
    <location>
        <begin position="92"/>
        <end position="118"/>
    </location>
</feature>
<organism evidence="2 3">
    <name type="scientific">Phytophthora megakarya</name>
    <dbReference type="NCBI Taxonomy" id="4795"/>
    <lineage>
        <taxon>Eukaryota</taxon>
        <taxon>Sar</taxon>
        <taxon>Stramenopiles</taxon>
        <taxon>Oomycota</taxon>
        <taxon>Peronosporomycetes</taxon>
        <taxon>Peronosporales</taxon>
        <taxon>Peronosporaceae</taxon>
        <taxon>Phytophthora</taxon>
    </lineage>
</organism>
<feature type="region of interest" description="Disordered" evidence="1">
    <location>
        <begin position="57"/>
        <end position="78"/>
    </location>
</feature>
<accession>A0A225V0P3</accession>
<sequence length="254" mass="27342">MPDENASCHWVDPRTGEQCSFRLEHAVDYALSVDGSTTTPIELRLAVGASFCREPPIGPSNATSAPPLLREPSTPRNATSIEQASSIVSLFAPEETSRIAPTRSAEPRSGPPSRLTYTRSMEFDPQHKPNFNSANAHHHGTTVPIAPGTISPSNTSPMEVRIVETLLNQPDLLARFLQVITPANARQSSTLVPSVKPTRRTSKYAFVPTTVQVSVHNSIPLLSTEGSLSGFTTSSLAYSGSRPFTLPPPGFINE</sequence>
<evidence type="ECO:0000313" key="3">
    <source>
        <dbReference type="Proteomes" id="UP000198211"/>
    </source>
</evidence>
<comment type="caution">
    <text evidence="2">The sequence shown here is derived from an EMBL/GenBank/DDBJ whole genome shotgun (WGS) entry which is preliminary data.</text>
</comment>
<dbReference type="AlphaFoldDB" id="A0A225V0P3"/>